<feature type="transmembrane region" description="Helical" evidence="5">
    <location>
        <begin position="99"/>
        <end position="120"/>
    </location>
</feature>
<dbReference type="SUPFAM" id="SSF48652">
    <property type="entry name" value="Tetraspanin"/>
    <property type="match status" value="1"/>
</dbReference>
<reference evidence="6" key="2">
    <citation type="submission" date="2022-10" db="EMBL/GenBank/DDBJ databases">
        <authorList>
            <consortium name="ENA_rothamsted_submissions"/>
            <consortium name="culmorum"/>
            <person name="King R."/>
        </authorList>
    </citation>
    <scope>NUCLEOTIDE SEQUENCE</scope>
</reference>
<evidence type="ECO:0000313" key="7">
    <source>
        <dbReference type="Proteomes" id="UP001153620"/>
    </source>
</evidence>
<dbReference type="Proteomes" id="UP001153620">
    <property type="component" value="Chromosome 4"/>
</dbReference>
<dbReference type="OrthoDB" id="5870230at2759"/>
<dbReference type="InterPro" id="IPR018499">
    <property type="entry name" value="Tetraspanin/Peripherin"/>
</dbReference>
<dbReference type="EMBL" id="OU895880">
    <property type="protein sequence ID" value="CAG9810617.1"/>
    <property type="molecule type" value="Genomic_DNA"/>
</dbReference>
<protein>
    <recommendedName>
        <fullName evidence="8">Tetraspanin</fullName>
    </recommendedName>
</protein>
<gene>
    <name evidence="6" type="ORF">CHIRRI_LOCUS13430</name>
</gene>
<proteinExistence type="predicted"/>
<dbReference type="PRINTS" id="PR00259">
    <property type="entry name" value="TMFOUR"/>
</dbReference>
<dbReference type="PANTHER" id="PTHR19282">
    <property type="entry name" value="TETRASPANIN"/>
    <property type="match status" value="1"/>
</dbReference>
<comment type="subcellular location">
    <subcellularLocation>
        <location evidence="1">Membrane</location>
        <topology evidence="1">Multi-pass membrane protein</topology>
    </subcellularLocation>
</comment>
<keyword evidence="7" id="KW-1185">Reference proteome</keyword>
<evidence type="ECO:0008006" key="8">
    <source>
        <dbReference type="Google" id="ProtNLM"/>
    </source>
</evidence>
<evidence type="ECO:0000256" key="1">
    <source>
        <dbReference type="ARBA" id="ARBA00004141"/>
    </source>
</evidence>
<accession>A0A9N9WVA2</accession>
<sequence length="354" mass="40764">MGCCCKVFNAKLLLGFFNLVFMLCSIAVLFAGFHLFTDNKRLLLTSLIIIDDHPLHAFDLSYPIIYYVAFILTVFGMVIAFISFIGFCTSCMSSYPLLVFYFLLIVMLLIIQFLGGVVVITKPQFLGLNVNTTQMVRILQGTYGVPNHEQWTIAMDYAQTFLDCCAINDSINYDTSLWRLQKLGRDDLSVPLTCCKLMNKFEENSYLDPVPVNMTLCQSIQPQDFQKARHLEGCLDRIENWYREHYIILLYAGLLLSTIEFFILLSIILVCSIIKQKKLRHQISPSPVNFLNEMQSNILRRNMNENIYHEDFITMAPATSSASTIREVYIQPMDVPRDNYKRNHYRLNGKGLLV</sequence>
<dbReference type="AlphaFoldDB" id="A0A9N9WVA2"/>
<keyword evidence="3 5" id="KW-1133">Transmembrane helix</keyword>
<feature type="transmembrane region" description="Helical" evidence="5">
    <location>
        <begin position="64"/>
        <end position="87"/>
    </location>
</feature>
<evidence type="ECO:0000256" key="4">
    <source>
        <dbReference type="ARBA" id="ARBA00023136"/>
    </source>
</evidence>
<dbReference type="PANTHER" id="PTHR19282:SF428">
    <property type="entry name" value="TETRASPANIN 68C, ISOFORM A"/>
    <property type="match status" value="1"/>
</dbReference>
<evidence type="ECO:0000256" key="5">
    <source>
        <dbReference type="SAM" id="Phobius"/>
    </source>
</evidence>
<name>A0A9N9WVA2_9DIPT</name>
<dbReference type="Pfam" id="PF00335">
    <property type="entry name" value="Tetraspanin"/>
    <property type="match status" value="1"/>
</dbReference>
<dbReference type="InterPro" id="IPR008952">
    <property type="entry name" value="Tetraspanin_EC2_sf"/>
</dbReference>
<organism evidence="6 7">
    <name type="scientific">Chironomus riparius</name>
    <dbReference type="NCBI Taxonomy" id="315576"/>
    <lineage>
        <taxon>Eukaryota</taxon>
        <taxon>Metazoa</taxon>
        <taxon>Ecdysozoa</taxon>
        <taxon>Arthropoda</taxon>
        <taxon>Hexapoda</taxon>
        <taxon>Insecta</taxon>
        <taxon>Pterygota</taxon>
        <taxon>Neoptera</taxon>
        <taxon>Endopterygota</taxon>
        <taxon>Diptera</taxon>
        <taxon>Nematocera</taxon>
        <taxon>Chironomoidea</taxon>
        <taxon>Chironomidae</taxon>
        <taxon>Chironominae</taxon>
        <taxon>Chironomus</taxon>
    </lineage>
</organism>
<evidence type="ECO:0000313" key="6">
    <source>
        <dbReference type="EMBL" id="CAG9810617.1"/>
    </source>
</evidence>
<dbReference type="GO" id="GO:0005886">
    <property type="term" value="C:plasma membrane"/>
    <property type="evidence" value="ECO:0007669"/>
    <property type="project" value="TreeGrafter"/>
</dbReference>
<evidence type="ECO:0000256" key="2">
    <source>
        <dbReference type="ARBA" id="ARBA00022692"/>
    </source>
</evidence>
<reference evidence="6" key="1">
    <citation type="submission" date="2022-01" db="EMBL/GenBank/DDBJ databases">
        <authorList>
            <person name="King R."/>
        </authorList>
    </citation>
    <scope>NUCLEOTIDE SEQUENCE</scope>
</reference>
<feature type="transmembrane region" description="Helical" evidence="5">
    <location>
        <begin position="12"/>
        <end position="36"/>
    </location>
</feature>
<keyword evidence="2 5" id="KW-0812">Transmembrane</keyword>
<keyword evidence="4 5" id="KW-0472">Membrane</keyword>
<evidence type="ECO:0000256" key="3">
    <source>
        <dbReference type="ARBA" id="ARBA00022989"/>
    </source>
</evidence>
<feature type="transmembrane region" description="Helical" evidence="5">
    <location>
        <begin position="246"/>
        <end position="274"/>
    </location>
</feature>